<evidence type="ECO:0000256" key="1">
    <source>
        <dbReference type="SAM" id="MobiDB-lite"/>
    </source>
</evidence>
<dbReference type="EMBL" id="JBHSXS010000011">
    <property type="protein sequence ID" value="MFC6882001.1"/>
    <property type="molecule type" value="Genomic_DNA"/>
</dbReference>
<feature type="region of interest" description="Disordered" evidence="1">
    <location>
        <begin position="1"/>
        <end position="36"/>
    </location>
</feature>
<evidence type="ECO:0000313" key="3">
    <source>
        <dbReference type="Proteomes" id="UP001596380"/>
    </source>
</evidence>
<proteinExistence type="predicted"/>
<feature type="compositionally biased region" description="Low complexity" evidence="1">
    <location>
        <begin position="9"/>
        <end position="22"/>
    </location>
</feature>
<organism evidence="2 3">
    <name type="scientific">Actinomadura yumaensis</name>
    <dbReference type="NCBI Taxonomy" id="111807"/>
    <lineage>
        <taxon>Bacteria</taxon>
        <taxon>Bacillati</taxon>
        <taxon>Actinomycetota</taxon>
        <taxon>Actinomycetes</taxon>
        <taxon>Streptosporangiales</taxon>
        <taxon>Thermomonosporaceae</taxon>
        <taxon>Actinomadura</taxon>
    </lineage>
</organism>
<feature type="region of interest" description="Disordered" evidence="1">
    <location>
        <begin position="246"/>
        <end position="286"/>
    </location>
</feature>
<reference evidence="3" key="1">
    <citation type="journal article" date="2019" name="Int. J. Syst. Evol. Microbiol.">
        <title>The Global Catalogue of Microorganisms (GCM) 10K type strain sequencing project: providing services to taxonomists for standard genome sequencing and annotation.</title>
        <authorList>
            <consortium name="The Broad Institute Genomics Platform"/>
            <consortium name="The Broad Institute Genome Sequencing Center for Infectious Disease"/>
            <person name="Wu L."/>
            <person name="Ma J."/>
        </authorList>
    </citation>
    <scope>NUCLEOTIDE SEQUENCE [LARGE SCALE GENOMIC DNA]</scope>
    <source>
        <strain evidence="3">JCM 3369</strain>
    </source>
</reference>
<evidence type="ECO:0008006" key="4">
    <source>
        <dbReference type="Google" id="ProtNLM"/>
    </source>
</evidence>
<comment type="caution">
    <text evidence="2">The sequence shown here is derived from an EMBL/GenBank/DDBJ whole genome shotgun (WGS) entry which is preliminary data.</text>
</comment>
<evidence type="ECO:0000313" key="2">
    <source>
        <dbReference type="EMBL" id="MFC6882001.1"/>
    </source>
</evidence>
<dbReference type="Proteomes" id="UP001596380">
    <property type="component" value="Unassembled WGS sequence"/>
</dbReference>
<dbReference type="RefSeq" id="WP_309240104.1">
    <property type="nucleotide sequence ID" value="NZ_JBHSXS010000011.1"/>
</dbReference>
<sequence length="286" mass="28811">MPEAALTDAVPGRPAARATAPGGPAPGGPASGGSASGGSALAGVAAGLDGFVGDVPGRDLVPVLPALRDVVPGGGLRPGSVLGLDGRGAASLGAALVAGVSRHGGEEGTGGWCAVVGMPDFGVAAATGMGASPERLLLVDEPGERWPDVVAALVEAVELVLVRPPERPPATAVRRLSALARKHGCVLTLSGPHAREWPGTRLRMRVEEAEWEGLGDGHGRLTRRRARVVAEGRDAPGRGRDAWLWFPGPDGGVSPAPDPAAESGTRRPRLEVVGRPALPNGTEEIA</sequence>
<keyword evidence="3" id="KW-1185">Reference proteome</keyword>
<gene>
    <name evidence="2" type="ORF">ACFQKB_19775</name>
</gene>
<name>A0ABW2CJN8_9ACTN</name>
<protein>
    <recommendedName>
        <fullName evidence="4">Protein RecA</fullName>
    </recommendedName>
</protein>
<accession>A0ABW2CJN8</accession>